<evidence type="ECO:0000256" key="9">
    <source>
        <dbReference type="PROSITE-ProRule" id="PRU10141"/>
    </source>
</evidence>
<gene>
    <name evidence="14" type="ORF">AB6A40_000694</name>
</gene>
<dbReference type="AlphaFoldDB" id="A0ABD6E2K7"/>
<evidence type="ECO:0000256" key="7">
    <source>
        <dbReference type="ARBA" id="ARBA00047592"/>
    </source>
</evidence>
<dbReference type="PROSITE" id="PS01351">
    <property type="entry name" value="MAPK"/>
    <property type="match status" value="1"/>
</dbReference>
<feature type="region of interest" description="Disordered" evidence="12">
    <location>
        <begin position="357"/>
        <end position="402"/>
    </location>
</feature>
<dbReference type="Pfam" id="PF00069">
    <property type="entry name" value="Pkinase"/>
    <property type="match status" value="1"/>
</dbReference>
<evidence type="ECO:0000256" key="3">
    <source>
        <dbReference type="ARBA" id="ARBA00022679"/>
    </source>
</evidence>
<dbReference type="InterPro" id="IPR011009">
    <property type="entry name" value="Kinase-like_dom_sf"/>
</dbReference>
<feature type="binding site" evidence="9">
    <location>
        <position position="49"/>
    </location>
    <ligand>
        <name>ATP</name>
        <dbReference type="ChEBI" id="CHEBI:30616"/>
    </ligand>
</feature>
<name>A0ABD6E2K7_9BILA</name>
<comment type="caution">
    <text evidence="14">The sequence shown here is derived from an EMBL/GenBank/DDBJ whole genome shotgun (WGS) entry which is preliminary data.</text>
</comment>
<dbReference type="GO" id="GO:0005524">
    <property type="term" value="F:ATP binding"/>
    <property type="evidence" value="ECO:0007669"/>
    <property type="project" value="UniProtKB-UniRule"/>
</dbReference>
<keyword evidence="6 9" id="KW-0067">ATP-binding</keyword>
<evidence type="ECO:0000256" key="2">
    <source>
        <dbReference type="ARBA" id="ARBA00022527"/>
    </source>
</evidence>
<keyword evidence="15" id="KW-1185">Reference proteome</keyword>
<dbReference type="PROSITE" id="PS50011">
    <property type="entry name" value="PROTEIN_KINASE_DOM"/>
    <property type="match status" value="1"/>
</dbReference>
<dbReference type="EMBL" id="JBGFUD010000209">
    <property type="protein sequence ID" value="MFH4973985.1"/>
    <property type="molecule type" value="Genomic_DNA"/>
</dbReference>
<dbReference type="Gene3D" id="1.10.510.10">
    <property type="entry name" value="Transferase(Phosphotransferase) domain 1"/>
    <property type="match status" value="1"/>
</dbReference>
<dbReference type="SUPFAM" id="SSF56112">
    <property type="entry name" value="Protein kinase-like (PK-like)"/>
    <property type="match status" value="1"/>
</dbReference>
<evidence type="ECO:0000256" key="10">
    <source>
        <dbReference type="RuleBase" id="RU000304"/>
    </source>
</evidence>
<proteinExistence type="inferred from homology"/>
<dbReference type="Proteomes" id="UP001608902">
    <property type="component" value="Unassembled WGS sequence"/>
</dbReference>
<keyword evidence="3 11" id="KW-0808">Transferase</keyword>
<evidence type="ECO:0000259" key="13">
    <source>
        <dbReference type="PROSITE" id="PS50011"/>
    </source>
</evidence>
<evidence type="ECO:0000256" key="5">
    <source>
        <dbReference type="ARBA" id="ARBA00022777"/>
    </source>
</evidence>
<keyword evidence="11" id="KW-0460">Magnesium</keyword>
<dbReference type="PANTHER" id="PTHR24055">
    <property type="entry name" value="MITOGEN-ACTIVATED PROTEIN KINASE"/>
    <property type="match status" value="1"/>
</dbReference>
<evidence type="ECO:0000256" key="1">
    <source>
        <dbReference type="ARBA" id="ARBA00012411"/>
    </source>
</evidence>
<evidence type="ECO:0000256" key="8">
    <source>
        <dbReference type="ARBA" id="ARBA00048312"/>
    </source>
</evidence>
<dbReference type="GO" id="GO:0004707">
    <property type="term" value="F:MAP kinase activity"/>
    <property type="evidence" value="ECO:0007669"/>
    <property type="project" value="UniProtKB-EC"/>
</dbReference>
<comment type="catalytic activity">
    <reaction evidence="8">
        <text>L-seryl-[protein] + ATP = O-phospho-L-seryl-[protein] + ADP + H(+)</text>
        <dbReference type="Rhea" id="RHEA:17989"/>
        <dbReference type="Rhea" id="RHEA-COMP:9863"/>
        <dbReference type="Rhea" id="RHEA-COMP:11604"/>
        <dbReference type="ChEBI" id="CHEBI:15378"/>
        <dbReference type="ChEBI" id="CHEBI:29999"/>
        <dbReference type="ChEBI" id="CHEBI:30616"/>
        <dbReference type="ChEBI" id="CHEBI:83421"/>
        <dbReference type="ChEBI" id="CHEBI:456216"/>
        <dbReference type="EC" id="2.7.11.24"/>
    </reaction>
</comment>
<organism evidence="14 15">
    <name type="scientific">Gnathostoma spinigerum</name>
    <dbReference type="NCBI Taxonomy" id="75299"/>
    <lineage>
        <taxon>Eukaryota</taxon>
        <taxon>Metazoa</taxon>
        <taxon>Ecdysozoa</taxon>
        <taxon>Nematoda</taxon>
        <taxon>Chromadorea</taxon>
        <taxon>Rhabditida</taxon>
        <taxon>Spirurina</taxon>
        <taxon>Gnathostomatomorpha</taxon>
        <taxon>Gnathostomatoidea</taxon>
        <taxon>Gnathostomatidae</taxon>
        <taxon>Gnathostoma</taxon>
    </lineage>
</organism>
<comment type="catalytic activity">
    <reaction evidence="7 11">
        <text>L-threonyl-[protein] + ATP = O-phospho-L-threonyl-[protein] + ADP + H(+)</text>
        <dbReference type="Rhea" id="RHEA:46608"/>
        <dbReference type="Rhea" id="RHEA-COMP:11060"/>
        <dbReference type="Rhea" id="RHEA-COMP:11605"/>
        <dbReference type="ChEBI" id="CHEBI:15378"/>
        <dbReference type="ChEBI" id="CHEBI:30013"/>
        <dbReference type="ChEBI" id="CHEBI:30616"/>
        <dbReference type="ChEBI" id="CHEBI:61977"/>
        <dbReference type="ChEBI" id="CHEBI:456216"/>
        <dbReference type="EC" id="2.7.11.24"/>
    </reaction>
</comment>
<dbReference type="GO" id="GO:0005737">
    <property type="term" value="C:cytoplasm"/>
    <property type="evidence" value="ECO:0007669"/>
    <property type="project" value="UniProtKB-ARBA"/>
</dbReference>
<feature type="compositionally biased region" description="Basic and acidic residues" evidence="12">
    <location>
        <begin position="388"/>
        <end position="402"/>
    </location>
</feature>
<dbReference type="EC" id="2.7.11.24" evidence="1 11"/>
<comment type="similarity">
    <text evidence="11">Belongs to the protein kinase superfamily. Ser/Thr protein kinase family. MAP kinase subfamily.</text>
</comment>
<evidence type="ECO:0000256" key="11">
    <source>
        <dbReference type="RuleBase" id="RU361165"/>
    </source>
</evidence>
<dbReference type="InterPro" id="IPR003527">
    <property type="entry name" value="MAP_kinase_CS"/>
</dbReference>
<dbReference type="Gene3D" id="3.30.200.20">
    <property type="entry name" value="Phosphorylase Kinase, domain 1"/>
    <property type="match status" value="1"/>
</dbReference>
<evidence type="ECO:0000256" key="6">
    <source>
        <dbReference type="ARBA" id="ARBA00022840"/>
    </source>
</evidence>
<comment type="cofactor">
    <cofactor evidence="11">
        <name>Mg(2+)</name>
        <dbReference type="ChEBI" id="CHEBI:18420"/>
    </cofactor>
</comment>
<keyword evidence="4 9" id="KW-0547">Nucleotide-binding</keyword>
<accession>A0ABD6E2K7</accession>
<sequence length="402" mass="45932">MAESALANSIVFRFDHTPYEALGNIGYGAYGLVCKALHVKSGIEVAIKKIPRAFSAITLLRRSLREARILRGLRHENIISILDLFHTEGQFGKDAYIVMDLMETNLHRIIHSSQALTDQHIQYFIYQIFRGLKYLHSIDIVHRDLKPSNILVNSDCLIKIGDFGMARVIGSSSECGDFMSQYVQTRWYRAPELLFSLIDYDTKVDIWSAGCILGELFLRRQLFPGKNAVSQVKMLVYYLGTPEEELLKKINSEIVIRWIESCGTKTPLPWSIILPNARSEAVSFMNELMQLAPWKRPTAENALSNPYLSTYHNPEIEPSCNQRVHINAMEIERLAPEELKDAIAAEEAFFETLRGRYGEDESSKCYSCEDKDAKESEKKSEQNSFNTKNEEATEEQRSITEE</sequence>
<evidence type="ECO:0000256" key="4">
    <source>
        <dbReference type="ARBA" id="ARBA00022741"/>
    </source>
</evidence>
<feature type="compositionally biased region" description="Basic and acidic residues" evidence="12">
    <location>
        <begin position="357"/>
        <end position="381"/>
    </location>
</feature>
<dbReference type="FunFam" id="1.10.510.10:FF:000049">
    <property type="entry name" value="Mitogen-activated protein kinase"/>
    <property type="match status" value="1"/>
</dbReference>
<keyword evidence="2 10" id="KW-0723">Serine/threonine-protein kinase</keyword>
<dbReference type="InterPro" id="IPR000719">
    <property type="entry name" value="Prot_kinase_dom"/>
</dbReference>
<dbReference type="InterPro" id="IPR017441">
    <property type="entry name" value="Protein_kinase_ATP_BS"/>
</dbReference>
<reference evidence="14 15" key="1">
    <citation type="submission" date="2024-08" db="EMBL/GenBank/DDBJ databases">
        <title>Gnathostoma spinigerum genome.</title>
        <authorList>
            <person name="Gonzalez-Bertolin B."/>
            <person name="Monzon S."/>
            <person name="Zaballos A."/>
            <person name="Jimenez P."/>
            <person name="Dekumyoy P."/>
            <person name="Varona S."/>
            <person name="Cuesta I."/>
            <person name="Sumanam S."/>
            <person name="Adisakwattana P."/>
            <person name="Gasser R.B."/>
            <person name="Hernandez-Gonzalez A."/>
            <person name="Young N.D."/>
            <person name="Perteguer M.J."/>
        </authorList>
    </citation>
    <scope>NUCLEOTIDE SEQUENCE [LARGE SCALE GENOMIC DNA]</scope>
    <source>
        <strain evidence="14">AL3</strain>
        <tissue evidence="14">Liver</tissue>
    </source>
</reference>
<dbReference type="SMART" id="SM00220">
    <property type="entry name" value="S_TKc"/>
    <property type="match status" value="1"/>
</dbReference>
<evidence type="ECO:0000313" key="14">
    <source>
        <dbReference type="EMBL" id="MFH4973985.1"/>
    </source>
</evidence>
<keyword evidence="5 11" id="KW-0418">Kinase</keyword>
<feature type="domain" description="Protein kinase" evidence="13">
    <location>
        <begin position="19"/>
        <end position="308"/>
    </location>
</feature>
<dbReference type="InterPro" id="IPR050117">
    <property type="entry name" value="MAPK"/>
</dbReference>
<evidence type="ECO:0000313" key="15">
    <source>
        <dbReference type="Proteomes" id="UP001608902"/>
    </source>
</evidence>
<comment type="activity regulation">
    <text evidence="11">Activated by threonine and tyrosine phosphorylation.</text>
</comment>
<dbReference type="PROSITE" id="PS00108">
    <property type="entry name" value="PROTEIN_KINASE_ST"/>
    <property type="match status" value="1"/>
</dbReference>
<dbReference type="PROSITE" id="PS00107">
    <property type="entry name" value="PROTEIN_KINASE_ATP"/>
    <property type="match status" value="1"/>
</dbReference>
<protein>
    <recommendedName>
        <fullName evidence="1 11">Mitogen-activated protein kinase</fullName>
        <ecNumber evidence="1 11">2.7.11.24</ecNumber>
    </recommendedName>
</protein>
<dbReference type="InterPro" id="IPR008271">
    <property type="entry name" value="Ser/Thr_kinase_AS"/>
</dbReference>
<evidence type="ECO:0000256" key="12">
    <source>
        <dbReference type="SAM" id="MobiDB-lite"/>
    </source>
</evidence>